<accession>A0A1I7UL88</accession>
<evidence type="ECO:0000313" key="3">
    <source>
        <dbReference type="Proteomes" id="UP000095282"/>
    </source>
</evidence>
<dbReference type="Proteomes" id="UP000095282">
    <property type="component" value="Unplaced"/>
</dbReference>
<keyword evidence="2" id="KW-0472">Membrane</keyword>
<keyword evidence="3" id="KW-1185">Reference proteome</keyword>
<evidence type="ECO:0000313" key="4">
    <source>
        <dbReference type="WBParaSite" id="Csp11.Scaffold630.g17079.t1"/>
    </source>
</evidence>
<feature type="region of interest" description="Disordered" evidence="1">
    <location>
        <begin position="67"/>
        <end position="100"/>
    </location>
</feature>
<feature type="transmembrane region" description="Helical" evidence="2">
    <location>
        <begin position="6"/>
        <end position="29"/>
    </location>
</feature>
<dbReference type="STRING" id="1561998.A0A1I7UL88"/>
<proteinExistence type="predicted"/>
<reference evidence="4" key="1">
    <citation type="submission" date="2016-11" db="UniProtKB">
        <authorList>
            <consortium name="WormBaseParasite"/>
        </authorList>
    </citation>
    <scope>IDENTIFICATION</scope>
</reference>
<keyword evidence="2" id="KW-1133">Transmembrane helix</keyword>
<dbReference type="WBParaSite" id="Csp11.Scaffold630.g17079.t1">
    <property type="protein sequence ID" value="Csp11.Scaffold630.g17079.t1"/>
    <property type="gene ID" value="Csp11.Scaffold630.g17079"/>
</dbReference>
<sequence length="100" mass="11095">MTLFYLTAGCNILLLILNITIFYAVLGYMKPTISEIRKQTFIIMDNILVSYIPSKIRKMLSCNPEVKLGEEKHSNGKKSKPPKGTPASKNSKEKSGSGSE</sequence>
<dbReference type="AlphaFoldDB" id="A0A1I7UL88"/>
<feature type="compositionally biased region" description="Basic and acidic residues" evidence="1">
    <location>
        <begin position="90"/>
        <end position="100"/>
    </location>
</feature>
<evidence type="ECO:0000256" key="1">
    <source>
        <dbReference type="SAM" id="MobiDB-lite"/>
    </source>
</evidence>
<name>A0A1I7UL88_9PELO</name>
<organism evidence="3 4">
    <name type="scientific">Caenorhabditis tropicalis</name>
    <dbReference type="NCBI Taxonomy" id="1561998"/>
    <lineage>
        <taxon>Eukaryota</taxon>
        <taxon>Metazoa</taxon>
        <taxon>Ecdysozoa</taxon>
        <taxon>Nematoda</taxon>
        <taxon>Chromadorea</taxon>
        <taxon>Rhabditida</taxon>
        <taxon>Rhabditina</taxon>
        <taxon>Rhabditomorpha</taxon>
        <taxon>Rhabditoidea</taxon>
        <taxon>Rhabditidae</taxon>
        <taxon>Peloderinae</taxon>
        <taxon>Caenorhabditis</taxon>
    </lineage>
</organism>
<evidence type="ECO:0000256" key="2">
    <source>
        <dbReference type="SAM" id="Phobius"/>
    </source>
</evidence>
<keyword evidence="2" id="KW-0812">Transmembrane</keyword>
<protein>
    <submittedName>
        <fullName evidence="4">Uncharacterized protein</fullName>
    </submittedName>
</protein>
<dbReference type="eggNOG" id="ENOG502T9JF">
    <property type="taxonomic scope" value="Eukaryota"/>
</dbReference>